<gene>
    <name evidence="2" type="ORF">SAMN04487820_109183</name>
</gene>
<feature type="compositionally biased region" description="Basic and acidic residues" evidence="1">
    <location>
        <begin position="21"/>
        <end position="31"/>
    </location>
</feature>
<evidence type="ECO:0000313" key="2">
    <source>
        <dbReference type="EMBL" id="SDK57389.1"/>
    </source>
</evidence>
<protein>
    <submittedName>
        <fullName evidence="2">CRISPR-associated protein Csx10</fullName>
    </submittedName>
</protein>
<dbReference type="Proteomes" id="UP000199213">
    <property type="component" value="Unassembled WGS sequence"/>
</dbReference>
<proteinExistence type="predicted"/>
<accession>A0A1G9D0K0</accession>
<evidence type="ECO:0000256" key="1">
    <source>
        <dbReference type="SAM" id="MobiDB-lite"/>
    </source>
</evidence>
<dbReference type="OrthoDB" id="3666789at2"/>
<dbReference type="InterPro" id="IPR019117">
    <property type="entry name" value="CRISPR-assoc_protein_Cmr3"/>
</dbReference>
<name>A0A1G9D0K0_ACTMZ</name>
<evidence type="ECO:0000313" key="3">
    <source>
        <dbReference type="Proteomes" id="UP000199213"/>
    </source>
</evidence>
<organism evidence="2 3">
    <name type="scientific">Actinopolyspora mzabensis</name>
    <dbReference type="NCBI Taxonomy" id="995066"/>
    <lineage>
        <taxon>Bacteria</taxon>
        <taxon>Bacillati</taxon>
        <taxon>Actinomycetota</taxon>
        <taxon>Actinomycetes</taxon>
        <taxon>Actinopolysporales</taxon>
        <taxon>Actinopolysporaceae</taxon>
        <taxon>Actinopolyspora</taxon>
    </lineage>
</organism>
<feature type="region of interest" description="Disordered" evidence="1">
    <location>
        <begin position="12"/>
        <end position="34"/>
    </location>
</feature>
<dbReference type="RefSeq" id="WP_092629476.1">
    <property type="nucleotide sequence ID" value="NZ_FNFM01000009.1"/>
</dbReference>
<sequence length="407" mass="45169">MTQHALVTVRLEEPMVAGKNPRADSRQDSHNHVPGSVLRGALAAVWLREHGTEANTSPEFERVFEGEGSFGPLHYASSKPVPLSMLTHKYEPTDECHTLWWDQARGEKASHCPNDRCGSQLEESKGQPYGKVPSVDRTMVALSTDGVALDGSLYSQRAVQDGLLLRGWVYGDAVRALYPEGTAIESLLLGSRRSLRGEATVEVDTEAFPEPVELYGEEVVLRLASPGAFVDEFGMPSATPDPDELSEQLDVSEVEITGSWTRWEEAGGWHAASGLPKPVERVVAAGSTYRVRCAEPPTDTARRRLMTRGIGLRRREGFGALYRCEPPWGISSFTGHAAALRAHPELVSRFQARLEEIRLDNADDSQFDDALRSTEYDDRIHQAIQAVLTVKDAEIYEQILRYMEQNR</sequence>
<dbReference type="Pfam" id="PF09700">
    <property type="entry name" value="Cas_Cmr3"/>
    <property type="match status" value="1"/>
</dbReference>
<dbReference type="EMBL" id="FNFM01000009">
    <property type="protein sequence ID" value="SDK57389.1"/>
    <property type="molecule type" value="Genomic_DNA"/>
</dbReference>
<dbReference type="Gene3D" id="2.60.40.4350">
    <property type="match status" value="1"/>
</dbReference>
<dbReference type="AlphaFoldDB" id="A0A1G9D0K0"/>
<keyword evidence="3" id="KW-1185">Reference proteome</keyword>
<reference evidence="3" key="1">
    <citation type="submission" date="2016-10" db="EMBL/GenBank/DDBJ databases">
        <authorList>
            <person name="Varghese N."/>
            <person name="Submissions S."/>
        </authorList>
    </citation>
    <scope>NUCLEOTIDE SEQUENCE [LARGE SCALE GENOMIC DNA]</scope>
    <source>
        <strain evidence="3">DSM 45460</strain>
    </source>
</reference>